<dbReference type="Pfam" id="PF05577">
    <property type="entry name" value="Peptidase_S28"/>
    <property type="match status" value="1"/>
</dbReference>
<feature type="compositionally biased region" description="Low complexity" evidence="6">
    <location>
        <begin position="296"/>
        <end position="307"/>
    </location>
</feature>
<dbReference type="AlphaFoldDB" id="A8WJ12"/>
<feature type="region of interest" description="Disordered" evidence="6">
    <location>
        <begin position="229"/>
        <end position="262"/>
    </location>
</feature>
<dbReference type="Gene3D" id="1.20.120.980">
    <property type="entry name" value="Serine carboxypeptidase S28, SKS domain"/>
    <property type="match status" value="1"/>
</dbReference>
<dbReference type="InterPro" id="IPR029058">
    <property type="entry name" value="AB_hydrolase_fold"/>
</dbReference>
<keyword evidence="2" id="KW-0645">Protease</keyword>
<keyword evidence="4" id="KW-0378">Hydrolase</keyword>
<evidence type="ECO:0000256" key="6">
    <source>
        <dbReference type="SAM" id="MobiDB-lite"/>
    </source>
</evidence>
<dbReference type="Proteomes" id="UP000008549">
    <property type="component" value="Unassembled WGS sequence"/>
</dbReference>
<evidence type="ECO:0000256" key="3">
    <source>
        <dbReference type="ARBA" id="ARBA00022729"/>
    </source>
</evidence>
<dbReference type="PANTHER" id="PTHR11010:SF104">
    <property type="entry name" value="SERINE PROTEASE PCP-1-RELATED"/>
    <property type="match status" value="1"/>
</dbReference>
<keyword evidence="3" id="KW-0732">Signal</keyword>
<dbReference type="GeneID" id="8589859"/>
<name>A8WJ12_CAEBR</name>
<organism evidence="7 8">
    <name type="scientific">Caenorhabditis briggsae</name>
    <dbReference type="NCBI Taxonomy" id="6238"/>
    <lineage>
        <taxon>Eukaryota</taxon>
        <taxon>Metazoa</taxon>
        <taxon>Ecdysozoa</taxon>
        <taxon>Nematoda</taxon>
        <taxon>Chromadorea</taxon>
        <taxon>Rhabditida</taxon>
        <taxon>Rhabditina</taxon>
        <taxon>Rhabditomorpha</taxon>
        <taxon>Rhabditoidea</taxon>
        <taxon>Rhabditidae</taxon>
        <taxon>Peloderinae</taxon>
        <taxon>Caenorhabditis</taxon>
    </lineage>
</organism>
<comment type="similarity">
    <text evidence="1">Belongs to the peptidase S28 family.</text>
</comment>
<dbReference type="Gene3D" id="3.40.50.1820">
    <property type="entry name" value="alpha/beta hydrolase"/>
    <property type="match status" value="1"/>
</dbReference>
<dbReference type="InterPro" id="IPR042269">
    <property type="entry name" value="Ser_carbopepase_S28_SKS"/>
</dbReference>
<dbReference type="InterPro" id="IPR008758">
    <property type="entry name" value="Peptidase_S28"/>
</dbReference>
<gene>
    <name evidence="7 9" type="ORF">CBG23655</name>
    <name evidence="7" type="ORF">CBG_23655</name>
</gene>
<feature type="compositionally biased region" description="Low complexity" evidence="6">
    <location>
        <begin position="348"/>
        <end position="358"/>
    </location>
</feature>
<evidence type="ECO:0000256" key="5">
    <source>
        <dbReference type="ARBA" id="ARBA00023180"/>
    </source>
</evidence>
<dbReference type="CTD" id="8589859"/>
<feature type="compositionally biased region" description="Polar residues" evidence="6">
    <location>
        <begin position="229"/>
        <end position="253"/>
    </location>
</feature>
<evidence type="ECO:0000313" key="8">
    <source>
        <dbReference type="Proteomes" id="UP000008549"/>
    </source>
</evidence>
<dbReference type="KEGG" id="cbr:CBG_23655"/>
<dbReference type="EMBL" id="HE601465">
    <property type="protein sequence ID" value="CAP20456.1"/>
    <property type="molecule type" value="Genomic_DNA"/>
</dbReference>
<evidence type="ECO:0000313" key="7">
    <source>
        <dbReference type="EMBL" id="CAP20456.1"/>
    </source>
</evidence>
<feature type="region of interest" description="Disordered" evidence="6">
    <location>
        <begin position="296"/>
        <end position="317"/>
    </location>
</feature>
<accession>A8WJ12</accession>
<reference evidence="7 8" key="1">
    <citation type="journal article" date="2003" name="PLoS Biol.">
        <title>The genome sequence of Caenorhabditis briggsae: a platform for comparative genomics.</title>
        <authorList>
            <person name="Stein L.D."/>
            <person name="Bao Z."/>
            <person name="Blasiar D."/>
            <person name="Blumenthal T."/>
            <person name="Brent M.R."/>
            <person name="Chen N."/>
            <person name="Chinwalla A."/>
            <person name="Clarke L."/>
            <person name="Clee C."/>
            <person name="Coghlan A."/>
            <person name="Coulson A."/>
            <person name="D'Eustachio P."/>
            <person name="Fitch D.H."/>
            <person name="Fulton L.A."/>
            <person name="Fulton R.E."/>
            <person name="Griffiths-Jones S."/>
            <person name="Harris T.W."/>
            <person name="Hillier L.W."/>
            <person name="Kamath R."/>
            <person name="Kuwabara P.E."/>
            <person name="Mardis E.R."/>
            <person name="Marra M.A."/>
            <person name="Miner T.L."/>
            <person name="Minx P."/>
            <person name="Mullikin J.C."/>
            <person name="Plumb R.W."/>
            <person name="Rogers J."/>
            <person name="Schein J.E."/>
            <person name="Sohrmann M."/>
            <person name="Spieth J."/>
            <person name="Stajich J.E."/>
            <person name="Wei C."/>
            <person name="Willey D."/>
            <person name="Wilson R.K."/>
            <person name="Durbin R."/>
            <person name="Waterston R.H."/>
        </authorList>
    </citation>
    <scope>NUCLEOTIDE SEQUENCE [LARGE SCALE GENOMIC DNA]</scope>
    <source>
        <strain evidence="7 8">AF16</strain>
    </source>
</reference>
<protein>
    <submittedName>
        <fullName evidence="7">Protein CBG23655</fullName>
    </submittedName>
</protein>
<dbReference type="MEROPS" id="S28.A17"/>
<evidence type="ECO:0000256" key="1">
    <source>
        <dbReference type="ARBA" id="ARBA00011079"/>
    </source>
</evidence>
<dbReference type="GO" id="GO:0006508">
    <property type="term" value="P:proteolysis"/>
    <property type="evidence" value="ECO:0007669"/>
    <property type="project" value="UniProtKB-KW"/>
</dbReference>
<feature type="region of interest" description="Disordered" evidence="6">
    <location>
        <begin position="348"/>
        <end position="368"/>
    </location>
</feature>
<sequence>MEVWIQEHSIISHQELMLRMDAIGTGGLGDDALGWPWQECSEIIMAMCASGGANDVFWSECGDNIYDTLKQGCVSIFGSMKWTTANWNIDAVKTLYGYDLSGSSNLILTQGHLDPWSGGGYKVDQTNTARGIYVMEIPGSAHHLDLRQPNTCDPNTVVNARYQIVQILKCWVDVNCNTIPTISPLPTLSIPNVECKDRIGEYPWGQTDKAAATHLVALGEAADGTTSGAAVQTSSVAPDAKTTANAPIATSSAAPEVKTPSAAPDVKTTVVIPIATSSIAPAIQTSSAATAVKTSSAAPVATSSSAPEVKTSSVVPDVQTSSAAPIATSSNAPDVHTSSVAPIATSSAAPVATSSSAPEVKTSSVVPDVQTSSAAPIATSSNAPDVHTSSVAPIATSSAAPVATSSAAPDVKTTVVIPIATSSIAPAVHSSSAAPAAQTSSAAPAHQTSSVAPVIHSSSSAPIAGSSSLSSEPQSSTASIPSNSTSSESTPSSILPPSTTSTLPSTTTSSGFSNFSFFSTILVLCLIF</sequence>
<evidence type="ECO:0000313" key="9">
    <source>
        <dbReference type="WormBase" id="CBG23655"/>
    </source>
</evidence>
<dbReference type="ESTHER" id="caebr-a8wm66">
    <property type="family name" value="Prolylcarboxypeptidase"/>
</dbReference>
<dbReference type="WormBase" id="CBG23655">
    <property type="protein sequence ID" value="CBP42944"/>
    <property type="gene ID" value="WBGene00041959"/>
</dbReference>
<dbReference type="RefSeq" id="XP_002647859.1">
    <property type="nucleotide sequence ID" value="XM_002647813.1"/>
</dbReference>
<dbReference type="GO" id="GO:0070008">
    <property type="term" value="F:serine-type exopeptidase activity"/>
    <property type="evidence" value="ECO:0007669"/>
    <property type="project" value="InterPro"/>
</dbReference>
<proteinExistence type="inferred from homology"/>
<evidence type="ECO:0000256" key="4">
    <source>
        <dbReference type="ARBA" id="ARBA00022801"/>
    </source>
</evidence>
<dbReference type="HOGENOM" id="CLU_516043_0_0_1"/>
<dbReference type="eggNOG" id="KOG2183">
    <property type="taxonomic scope" value="Eukaryota"/>
</dbReference>
<feature type="region of interest" description="Disordered" evidence="6">
    <location>
        <begin position="435"/>
        <end position="508"/>
    </location>
</feature>
<dbReference type="PANTHER" id="PTHR11010">
    <property type="entry name" value="PROTEASE S28 PRO-X CARBOXYPEPTIDASE-RELATED"/>
    <property type="match status" value="1"/>
</dbReference>
<reference evidence="7 8" key="2">
    <citation type="journal article" date="2011" name="PLoS Genet.">
        <title>Caenorhabditis briggsae recombinant inbred line genotypes reveal inter-strain incompatibility and the evolution of recombination.</title>
        <authorList>
            <person name="Ross J.A."/>
            <person name="Koboldt D.C."/>
            <person name="Staisch J.E."/>
            <person name="Chamberlin H.M."/>
            <person name="Gupta B.P."/>
            <person name="Miller R.D."/>
            <person name="Baird S.E."/>
            <person name="Haag E.S."/>
        </authorList>
    </citation>
    <scope>NUCLEOTIDE SEQUENCE [LARGE SCALE GENOMIC DNA]</scope>
    <source>
        <strain evidence="7 8">AF16</strain>
    </source>
</reference>
<keyword evidence="5" id="KW-0325">Glycoprotein</keyword>
<keyword evidence="8" id="KW-1185">Reference proteome</keyword>
<evidence type="ECO:0000256" key="2">
    <source>
        <dbReference type="ARBA" id="ARBA00022670"/>
    </source>
</evidence>